<reference evidence="6 7" key="1">
    <citation type="submission" date="2023-11" db="EMBL/GenBank/DDBJ databases">
        <title>Lentzea sokolovensis, sp. nov., Lentzea kristufkii, sp. nov., and Lentzea miocenensis, sp. nov., rare actinobacteria from Sokolov Coal Basin, Miocene lacustrine sediment, Czech Republic.</title>
        <authorList>
            <person name="Lara A."/>
            <person name="Kotroba L."/>
            <person name="Nouioui I."/>
            <person name="Neumann-Schaal M."/>
            <person name="Mast Y."/>
            <person name="Chronakova A."/>
        </authorList>
    </citation>
    <scope>NUCLEOTIDE SEQUENCE [LARGE SCALE GENOMIC DNA]</scope>
    <source>
        <strain evidence="6 7">BCCO 10_0061</strain>
    </source>
</reference>
<feature type="coiled-coil region" evidence="4">
    <location>
        <begin position="388"/>
        <end position="457"/>
    </location>
</feature>
<keyword evidence="4" id="KW-0175">Coiled coil</keyword>
<evidence type="ECO:0000313" key="7">
    <source>
        <dbReference type="Proteomes" id="UP001285352"/>
    </source>
</evidence>
<dbReference type="EMBL" id="JAXAVU010000009">
    <property type="protein sequence ID" value="MDX8143947.1"/>
    <property type="molecule type" value="Genomic_DNA"/>
</dbReference>
<dbReference type="Gene3D" id="3.40.50.300">
    <property type="entry name" value="P-loop containing nucleotide triphosphate hydrolases"/>
    <property type="match status" value="2"/>
</dbReference>
<feature type="domain" description="Rad50/SbcC-type AAA" evidence="5">
    <location>
        <begin position="30"/>
        <end position="273"/>
    </location>
</feature>
<evidence type="ECO:0000313" key="6">
    <source>
        <dbReference type="EMBL" id="MDX8143947.1"/>
    </source>
</evidence>
<proteinExistence type="inferred from homology"/>
<comment type="similarity">
    <text evidence="1">Belongs to the SMC family. SbcC subfamily.</text>
</comment>
<comment type="caution">
    <text evidence="6">The sequence shown here is derived from an EMBL/GenBank/DDBJ whole genome shotgun (WGS) entry which is preliminary data.</text>
</comment>
<keyword evidence="7" id="KW-1185">Reference proteome</keyword>
<dbReference type="Pfam" id="PF13476">
    <property type="entry name" value="AAA_23"/>
    <property type="match status" value="1"/>
</dbReference>
<comment type="subunit">
    <text evidence="2">Heterodimer of SbcC and SbcD.</text>
</comment>
<dbReference type="InterPro" id="IPR027417">
    <property type="entry name" value="P-loop_NTPase"/>
</dbReference>
<evidence type="ECO:0000259" key="5">
    <source>
        <dbReference type="Pfam" id="PF13476"/>
    </source>
</evidence>
<protein>
    <recommendedName>
        <fullName evidence="3">Nuclease SbcCD subunit C</fullName>
    </recommendedName>
</protein>
<feature type="coiled-coil region" evidence="4">
    <location>
        <begin position="213"/>
        <end position="278"/>
    </location>
</feature>
<dbReference type="Proteomes" id="UP001285352">
    <property type="component" value="Unassembled WGS sequence"/>
</dbReference>
<evidence type="ECO:0000256" key="1">
    <source>
        <dbReference type="ARBA" id="ARBA00006930"/>
    </source>
</evidence>
<sequence length="659" mass="73274">MIRFPIFERLSVDRYGLYPGTDQRPGLTAEFEPGLTLVLGANGLGKSTLVLLLYRLCSGTTDIAGVASRPELGSRQLDTSGIPRADRKTFAARVHDGAAGATATLQFRLGETELLVERDLSNLTLLTLMVDGQPLSPTEDEYKRAITEAAGVHGFEDWILILRYLVFYFEDRRSLVWDTTAQRQILRLLFLSPAETETYLKLEAELLSKDSTVRNLSATLFKQESALKNLEKTSASRSALEQAINDLAAQQDAEEGQLERLESELNLLDSELQSAKLAALRAAEERESAYRNVEYKRLEQIHRSFPSTAESSAYILSQLLSADTCIACSTEVPSFAEELRSRLDHSKCVVCSTPIEPLSIATDEFDMTRAVNMLKNADEHRDLTRAATEEAQEQYKRSVRTAQELRASLARRETQIDALVSQLPQSEHKIRERRSELNSLRSQQRELTAELQVIRASYTDLIDAANHKFSTRQEEVKAAFDSHAVEFLLETCELAWGIRKEKVGQQGSPVEFAVFEVDMTGSDFNSPVRRRGAEQVSESQREFIDLAFRMALIAVAGEGGTGTLVMDAPESSLDAVFAPRAAKVLAQFCAPPQQNRVILTSNLVEGKLIPTLLRSSGIVSREDSRLINLFEIASPTAALTHLRAEYDEALMDLFDGGDL</sequence>
<accession>A0ABU4UWS1</accession>
<dbReference type="InterPro" id="IPR038729">
    <property type="entry name" value="Rad50/SbcC_AAA"/>
</dbReference>
<evidence type="ECO:0000256" key="4">
    <source>
        <dbReference type="SAM" id="Coils"/>
    </source>
</evidence>
<dbReference type="PANTHER" id="PTHR32114:SF2">
    <property type="entry name" value="ABC TRANSPORTER ABCH.3"/>
    <property type="match status" value="1"/>
</dbReference>
<evidence type="ECO:0000256" key="3">
    <source>
        <dbReference type="ARBA" id="ARBA00013368"/>
    </source>
</evidence>
<gene>
    <name evidence="6" type="ORF">SK854_17645</name>
</gene>
<dbReference type="PANTHER" id="PTHR32114">
    <property type="entry name" value="ABC TRANSPORTER ABCH.3"/>
    <property type="match status" value="1"/>
</dbReference>
<dbReference type="RefSeq" id="WP_319976193.1">
    <property type="nucleotide sequence ID" value="NZ_JAXAVU010000009.1"/>
</dbReference>
<evidence type="ECO:0000256" key="2">
    <source>
        <dbReference type="ARBA" id="ARBA00011322"/>
    </source>
</evidence>
<reference evidence="6 7" key="2">
    <citation type="submission" date="2023-11" db="EMBL/GenBank/DDBJ databases">
        <authorList>
            <person name="Lara A.C."/>
            <person name="Chronakova A."/>
        </authorList>
    </citation>
    <scope>NUCLEOTIDE SEQUENCE [LARGE SCALE GENOMIC DNA]</scope>
    <source>
        <strain evidence="6 7">BCCO 10_0061</strain>
    </source>
</reference>
<name>A0ABU4UWS1_9PSEU</name>
<organism evidence="6 7">
    <name type="scientific">Lentzea sokolovensis</name>
    <dbReference type="NCBI Taxonomy" id="3095429"/>
    <lineage>
        <taxon>Bacteria</taxon>
        <taxon>Bacillati</taxon>
        <taxon>Actinomycetota</taxon>
        <taxon>Actinomycetes</taxon>
        <taxon>Pseudonocardiales</taxon>
        <taxon>Pseudonocardiaceae</taxon>
        <taxon>Lentzea</taxon>
    </lineage>
</organism>
<dbReference type="SUPFAM" id="SSF52540">
    <property type="entry name" value="P-loop containing nucleoside triphosphate hydrolases"/>
    <property type="match status" value="2"/>
</dbReference>